<proteinExistence type="predicted"/>
<comment type="caution">
    <text evidence="2">The sequence shown here is derived from an EMBL/GenBank/DDBJ whole genome shotgun (WGS) entry which is preliminary data.</text>
</comment>
<keyword evidence="3" id="KW-1185">Reference proteome</keyword>
<name>A0A132PUK4_9MYCO</name>
<dbReference type="PATRIC" id="fig|59750.3.peg.2918"/>
<reference evidence="2 3" key="1">
    <citation type="submission" date="2015-07" db="EMBL/GenBank/DDBJ databases">
        <title>A draft genome sequence of Mycobacterium wolinskyi.</title>
        <authorList>
            <person name="de Man T.J."/>
            <person name="Perry K.A."/>
            <person name="Coulliette A.D."/>
            <person name="Jensen B."/>
            <person name="Toney N.C."/>
            <person name="Limbago B.M."/>
            <person name="Noble-Wang J."/>
        </authorList>
    </citation>
    <scope>NUCLEOTIDE SEQUENCE [LARGE SCALE GENOMIC DNA]</scope>
    <source>
        <strain evidence="2 3">CDC_01</strain>
    </source>
</reference>
<protein>
    <submittedName>
        <fullName evidence="2">Uncharacterized protein</fullName>
    </submittedName>
</protein>
<evidence type="ECO:0000313" key="2">
    <source>
        <dbReference type="EMBL" id="KWX25722.1"/>
    </source>
</evidence>
<dbReference type="AlphaFoldDB" id="A0A132PUK4"/>
<evidence type="ECO:0000313" key="3">
    <source>
        <dbReference type="Proteomes" id="UP000070612"/>
    </source>
</evidence>
<gene>
    <name evidence="2" type="ORF">AFM11_05180</name>
</gene>
<evidence type="ECO:0000256" key="1">
    <source>
        <dbReference type="SAM" id="MobiDB-lite"/>
    </source>
</evidence>
<feature type="region of interest" description="Disordered" evidence="1">
    <location>
        <begin position="1"/>
        <end position="22"/>
    </location>
</feature>
<sequence>MIPNNTPAGRAAQRPEPVRAYSQPEIRRRRRAGLPIVNYGGGWSIVAEIAEVCEPLAQRIAASERPGRFSWRGSQVGVHDLVAAAHEAVGDITGWLAEADAHVKTKHLAGDPGKRRYAMTTLCDLAPRPALPDVTDAMIRDGSWAAALIEMAEPVDAGLADLLRRAHPPGAPALRGQLSRSERLDRLLRESLDRPAAELECRLDRADREAAKPSALAKAEAARAELEAMGVEV</sequence>
<dbReference type="EMBL" id="LGTW01000002">
    <property type="protein sequence ID" value="KWX25722.1"/>
    <property type="molecule type" value="Genomic_DNA"/>
</dbReference>
<accession>A0A132PUK4</accession>
<organism evidence="2 3">
    <name type="scientific">Mycolicibacterium wolinskyi</name>
    <dbReference type="NCBI Taxonomy" id="59750"/>
    <lineage>
        <taxon>Bacteria</taxon>
        <taxon>Bacillati</taxon>
        <taxon>Actinomycetota</taxon>
        <taxon>Actinomycetes</taxon>
        <taxon>Mycobacteriales</taxon>
        <taxon>Mycobacteriaceae</taxon>
        <taxon>Mycolicibacterium</taxon>
    </lineage>
</organism>
<dbReference type="Proteomes" id="UP000070612">
    <property type="component" value="Unassembled WGS sequence"/>
</dbReference>